<dbReference type="eggNOG" id="COG0668">
    <property type="taxonomic scope" value="Bacteria"/>
</dbReference>
<dbReference type="InterPro" id="IPR008910">
    <property type="entry name" value="MSC_TM_helix"/>
</dbReference>
<keyword evidence="1" id="KW-1133">Transmembrane helix</keyword>
<evidence type="ECO:0000313" key="3">
    <source>
        <dbReference type="Proteomes" id="UP000009011"/>
    </source>
</evidence>
<dbReference type="AlphaFoldDB" id="I6ZZ00"/>
<name>I6ZZ00_MELRP</name>
<dbReference type="EMBL" id="CP003557">
    <property type="protein sequence ID" value="AFN74248.1"/>
    <property type="molecule type" value="Genomic_DNA"/>
</dbReference>
<keyword evidence="1" id="KW-0472">Membrane</keyword>
<dbReference type="STRING" id="1191523.MROS_1008"/>
<feature type="transmembrane region" description="Helical" evidence="1">
    <location>
        <begin position="152"/>
        <end position="173"/>
    </location>
</feature>
<reference evidence="2 3" key="1">
    <citation type="journal article" date="2013" name="PLoS ONE">
        <title>Genomic analysis of Melioribacter roseus, facultatively anaerobic organotrophic bacterium representing a novel deep lineage within Bacteriodetes/Chlorobi group.</title>
        <authorList>
            <person name="Kadnikov V.V."/>
            <person name="Mardanov A.V."/>
            <person name="Podosokorskaya O.A."/>
            <person name="Gavrilov S.N."/>
            <person name="Kublanov I.V."/>
            <person name="Beletsky A.V."/>
            <person name="Bonch-Osmolovskaya E.A."/>
            <person name="Ravin N.V."/>
        </authorList>
    </citation>
    <scope>NUCLEOTIDE SEQUENCE [LARGE SCALE GENOMIC DNA]</scope>
    <source>
        <strain evidence="3">JCM 17771 / P3M-2</strain>
    </source>
</reference>
<gene>
    <name evidence="2" type="ordered locus">MROS_1008</name>
</gene>
<dbReference type="Pfam" id="PF05552">
    <property type="entry name" value="MS_channel_1st_1"/>
    <property type="match status" value="2"/>
</dbReference>
<evidence type="ECO:0000313" key="2">
    <source>
        <dbReference type="EMBL" id="AFN74248.1"/>
    </source>
</evidence>
<keyword evidence="3" id="KW-1185">Reference proteome</keyword>
<organism evidence="2 3">
    <name type="scientific">Melioribacter roseus (strain DSM 23840 / JCM 17771 / VKM B-2668 / P3M-2)</name>
    <dbReference type="NCBI Taxonomy" id="1191523"/>
    <lineage>
        <taxon>Bacteria</taxon>
        <taxon>Pseudomonadati</taxon>
        <taxon>Ignavibacteriota</taxon>
        <taxon>Ignavibacteria</taxon>
        <taxon>Ignavibacteriales</taxon>
        <taxon>Melioribacteraceae</taxon>
        <taxon>Melioribacter</taxon>
    </lineage>
</organism>
<dbReference type="Gene3D" id="1.10.287.1260">
    <property type="match status" value="1"/>
</dbReference>
<accession>I6ZZ00</accession>
<feature type="transmembrane region" description="Helical" evidence="1">
    <location>
        <begin position="70"/>
        <end position="91"/>
    </location>
</feature>
<sequence>MERIDSPFLDLGKQIIGYLPNLLGGMILLIVGWLIGWLAKRLTVQLLIVLRFERLFVRMQWRRALSKADIRYAVFNFIGNIVFFIVFLIFLNSALDAMKLTALSNLIQQSVIFIPKLFVAFIIFGAGWIIAGRVSTAVYNSLLKENIRHYSMISRLTKFVIVLFFSAMALVEIDIATQIVIIGYTTIMITLGIIFVIFALAAKKSILGEIIHPNEKNFEN</sequence>
<proteinExistence type="predicted"/>
<dbReference type="Proteomes" id="UP000009011">
    <property type="component" value="Chromosome"/>
</dbReference>
<protein>
    <submittedName>
        <fullName evidence="2">Uncharacterized protein</fullName>
    </submittedName>
</protein>
<dbReference type="RefSeq" id="WP_014855684.1">
    <property type="nucleotide sequence ID" value="NC_018178.1"/>
</dbReference>
<keyword evidence="1" id="KW-0812">Transmembrane</keyword>
<evidence type="ECO:0000256" key="1">
    <source>
        <dbReference type="SAM" id="Phobius"/>
    </source>
</evidence>
<feature type="transmembrane region" description="Helical" evidence="1">
    <location>
        <begin position="179"/>
        <end position="202"/>
    </location>
</feature>
<dbReference type="KEGG" id="mro:MROS_1008"/>
<dbReference type="HOGENOM" id="CLU_1254704_0_0_10"/>
<feature type="transmembrane region" description="Helical" evidence="1">
    <location>
        <begin position="111"/>
        <end position="131"/>
    </location>
</feature>
<feature type="transmembrane region" description="Helical" evidence="1">
    <location>
        <begin position="26"/>
        <end position="50"/>
    </location>
</feature>